<proteinExistence type="predicted"/>
<keyword evidence="5" id="KW-1185">Reference proteome</keyword>
<organism evidence="4 5">
    <name type="scientific">Paeniglutamicibacter terrestris</name>
    <dbReference type="NCBI Taxonomy" id="2723403"/>
    <lineage>
        <taxon>Bacteria</taxon>
        <taxon>Bacillati</taxon>
        <taxon>Actinomycetota</taxon>
        <taxon>Actinomycetes</taxon>
        <taxon>Micrococcales</taxon>
        <taxon>Micrococcaceae</taxon>
        <taxon>Paeniglutamicibacter</taxon>
    </lineage>
</organism>
<dbReference type="InterPro" id="IPR017969">
    <property type="entry name" value="Heavy-metal-associated_CS"/>
</dbReference>
<keyword evidence="1" id="KW-0479">Metal-binding</keyword>
<dbReference type="Pfam" id="PF00403">
    <property type="entry name" value="HMA"/>
    <property type="match status" value="1"/>
</dbReference>
<sequence length="113" mass="11553">MSEESSCGCGGCGCGSNSSNSSNSNEGLTITMRPEDTVTQNHITLKIDGMTCGHCVASVTEELREITGVTEVEVFLSAGGTSTAEITTIAPVEEETLAQAVQEAGYTLVSASA</sequence>
<evidence type="ECO:0000256" key="1">
    <source>
        <dbReference type="ARBA" id="ARBA00022723"/>
    </source>
</evidence>
<dbReference type="EMBL" id="JAAWVT010000001">
    <property type="protein sequence ID" value="NKG20053.1"/>
    <property type="molecule type" value="Genomic_DNA"/>
</dbReference>
<name>A0ABX1G1E5_9MICC</name>
<feature type="compositionally biased region" description="Low complexity" evidence="2">
    <location>
        <begin position="15"/>
        <end position="27"/>
    </location>
</feature>
<dbReference type="CDD" id="cd00371">
    <property type="entry name" value="HMA"/>
    <property type="match status" value="1"/>
</dbReference>
<feature type="region of interest" description="Disordered" evidence="2">
    <location>
        <begin position="1"/>
        <end position="34"/>
    </location>
</feature>
<comment type="caution">
    <text evidence="4">The sequence shown here is derived from an EMBL/GenBank/DDBJ whole genome shotgun (WGS) entry which is preliminary data.</text>
</comment>
<evidence type="ECO:0000259" key="3">
    <source>
        <dbReference type="PROSITE" id="PS50846"/>
    </source>
</evidence>
<protein>
    <submittedName>
        <fullName evidence="4">Heavy-metal-associated domain-containing protein</fullName>
    </submittedName>
</protein>
<feature type="domain" description="HMA" evidence="3">
    <location>
        <begin position="41"/>
        <end position="109"/>
    </location>
</feature>
<evidence type="ECO:0000313" key="5">
    <source>
        <dbReference type="Proteomes" id="UP000746595"/>
    </source>
</evidence>
<dbReference type="InterPro" id="IPR006121">
    <property type="entry name" value="HMA_dom"/>
</dbReference>
<gene>
    <name evidence="4" type="ORF">HED64_04905</name>
</gene>
<dbReference type="Gene3D" id="3.30.70.100">
    <property type="match status" value="1"/>
</dbReference>
<dbReference type="InterPro" id="IPR036163">
    <property type="entry name" value="HMA_dom_sf"/>
</dbReference>
<dbReference type="RefSeq" id="WP_168150926.1">
    <property type="nucleotide sequence ID" value="NZ_JAAWVT010000001.1"/>
</dbReference>
<reference evidence="4 5" key="1">
    <citation type="submission" date="2020-04" db="EMBL/GenBank/DDBJ databases">
        <title>Paeniglutamicibacter sp. ANT13_2, a novel actinomycete isolated from sediment in Antarctica.</title>
        <authorList>
            <person name="Sakdapetsiri C."/>
            <person name="Pinyakong O."/>
        </authorList>
    </citation>
    <scope>NUCLEOTIDE SEQUENCE [LARGE SCALE GENOMIC DNA]</scope>
    <source>
        <strain evidence="4 5">ANT13_2</strain>
    </source>
</reference>
<dbReference type="PROSITE" id="PS50846">
    <property type="entry name" value="HMA_2"/>
    <property type="match status" value="1"/>
</dbReference>
<dbReference type="SUPFAM" id="SSF55008">
    <property type="entry name" value="HMA, heavy metal-associated domain"/>
    <property type="match status" value="1"/>
</dbReference>
<accession>A0ABX1G1E5</accession>
<dbReference type="PROSITE" id="PS01047">
    <property type="entry name" value="HMA_1"/>
    <property type="match status" value="1"/>
</dbReference>
<evidence type="ECO:0000313" key="4">
    <source>
        <dbReference type="EMBL" id="NKG20053.1"/>
    </source>
</evidence>
<evidence type="ECO:0000256" key="2">
    <source>
        <dbReference type="SAM" id="MobiDB-lite"/>
    </source>
</evidence>
<dbReference type="Proteomes" id="UP000746595">
    <property type="component" value="Unassembled WGS sequence"/>
</dbReference>